<dbReference type="STRING" id="1503961.SAMN05421736_101504"/>
<sequence length="114" mass="13341">MKTIFQKKVQTEGVGHSKETAINSALGNVQKKMIKEHKGLILRIEPLDIRVVEAKETTYTERFLLFFFPRKRSRYKVVLEIDVNVFLIKVEDIQFEKTDVPDNIRNMLVGHQPK</sequence>
<gene>
    <name evidence="1" type="ORF">SAMN05421736_101504</name>
</gene>
<keyword evidence="2" id="KW-1185">Reference proteome</keyword>
<protein>
    <recommendedName>
        <fullName evidence="3">Cytoplasmic protein</fullName>
    </recommendedName>
</protein>
<dbReference type="Pfam" id="PF14189">
    <property type="entry name" value="DUF4312"/>
    <property type="match status" value="1"/>
</dbReference>
<name>A0A1H3HJR9_9BACI</name>
<evidence type="ECO:0000313" key="1">
    <source>
        <dbReference type="EMBL" id="SDY15034.1"/>
    </source>
</evidence>
<evidence type="ECO:0008006" key="3">
    <source>
        <dbReference type="Google" id="ProtNLM"/>
    </source>
</evidence>
<reference evidence="2" key="1">
    <citation type="submission" date="2016-10" db="EMBL/GenBank/DDBJ databases">
        <authorList>
            <person name="Varghese N."/>
            <person name="Submissions S."/>
        </authorList>
    </citation>
    <scope>NUCLEOTIDE SEQUENCE [LARGE SCALE GENOMIC DNA]</scope>
    <source>
        <strain evidence="2">SP</strain>
    </source>
</reference>
<dbReference type="NCBIfam" id="TIGR03578">
    <property type="entry name" value="EF_0831"/>
    <property type="match status" value="1"/>
</dbReference>
<dbReference type="InterPro" id="IPR020037">
    <property type="entry name" value="DUF4312"/>
</dbReference>
<evidence type="ECO:0000313" key="2">
    <source>
        <dbReference type="Proteomes" id="UP000198935"/>
    </source>
</evidence>
<dbReference type="OrthoDB" id="4202626at2"/>
<dbReference type="AlphaFoldDB" id="A0A1H3HJR9"/>
<dbReference type="Proteomes" id="UP000198935">
    <property type="component" value="Unassembled WGS sequence"/>
</dbReference>
<organism evidence="1 2">
    <name type="scientific">Evansella caseinilytica</name>
    <dbReference type="NCBI Taxonomy" id="1503961"/>
    <lineage>
        <taxon>Bacteria</taxon>
        <taxon>Bacillati</taxon>
        <taxon>Bacillota</taxon>
        <taxon>Bacilli</taxon>
        <taxon>Bacillales</taxon>
        <taxon>Bacillaceae</taxon>
        <taxon>Evansella</taxon>
    </lineage>
</organism>
<dbReference type="EMBL" id="FNPI01000001">
    <property type="protein sequence ID" value="SDY15034.1"/>
    <property type="molecule type" value="Genomic_DNA"/>
</dbReference>
<proteinExistence type="predicted"/>
<accession>A0A1H3HJR9</accession>